<protein>
    <submittedName>
        <fullName evidence="1">Four-helix bundle copper-binding protein</fullName>
    </submittedName>
</protein>
<name>A0ABV8LNK1_9ACTN</name>
<dbReference type="Pfam" id="PF03860">
    <property type="entry name" value="Csp"/>
    <property type="match status" value="1"/>
</dbReference>
<comment type="caution">
    <text evidence="1">The sequence shown here is derived from an EMBL/GenBank/DDBJ whole genome shotgun (WGS) entry which is preliminary data.</text>
</comment>
<evidence type="ECO:0000313" key="2">
    <source>
        <dbReference type="Proteomes" id="UP001595816"/>
    </source>
</evidence>
<dbReference type="Gene3D" id="1.20.1270.360">
    <property type="match status" value="1"/>
</dbReference>
<keyword evidence="2" id="KW-1185">Reference proteome</keyword>
<dbReference type="CDD" id="cd08026">
    <property type="entry name" value="DUF326"/>
    <property type="match status" value="1"/>
</dbReference>
<proteinExistence type="predicted"/>
<reference evidence="2" key="1">
    <citation type="journal article" date="2019" name="Int. J. Syst. Evol. Microbiol.">
        <title>The Global Catalogue of Microorganisms (GCM) 10K type strain sequencing project: providing services to taxonomists for standard genome sequencing and annotation.</title>
        <authorList>
            <consortium name="The Broad Institute Genomics Platform"/>
            <consortium name="The Broad Institute Genome Sequencing Center for Infectious Disease"/>
            <person name="Wu L."/>
            <person name="Ma J."/>
        </authorList>
    </citation>
    <scope>NUCLEOTIDE SEQUENCE [LARGE SCALE GENOMIC DNA]</scope>
    <source>
        <strain evidence="2">CGMCC 4.7289</strain>
    </source>
</reference>
<dbReference type="EMBL" id="JBHSAY010000008">
    <property type="protein sequence ID" value="MFC4132021.1"/>
    <property type="molecule type" value="Genomic_DNA"/>
</dbReference>
<gene>
    <name evidence="1" type="ORF">ACFOZ4_15530</name>
</gene>
<sequence>MDLHHDNGTMALGVSAALECHRICEETINYSLQQGGQHAEAAHIRLLTDCADMCRMAADFMARSSEFHPAICTLCADVCRQCAAACDAFGDDVQMQRCADACRECERSCRQMAVAHA</sequence>
<dbReference type="PANTHER" id="PTHR37310:SF1">
    <property type="entry name" value="CYTOPLASMIC PROTEIN"/>
    <property type="match status" value="1"/>
</dbReference>
<dbReference type="PANTHER" id="PTHR37310">
    <property type="entry name" value="CYTOPLASMIC PROTEIN-RELATED"/>
    <property type="match status" value="1"/>
</dbReference>
<evidence type="ECO:0000313" key="1">
    <source>
        <dbReference type="EMBL" id="MFC4132021.1"/>
    </source>
</evidence>
<dbReference type="InterPro" id="IPR005560">
    <property type="entry name" value="Csp_YhjQ"/>
</dbReference>
<dbReference type="Proteomes" id="UP001595816">
    <property type="component" value="Unassembled WGS sequence"/>
</dbReference>
<dbReference type="RefSeq" id="WP_253749843.1">
    <property type="nucleotide sequence ID" value="NZ_JAMZDZ010000001.1"/>
</dbReference>
<dbReference type="InterPro" id="IPR044543">
    <property type="entry name" value="YHJQ-like"/>
</dbReference>
<organism evidence="1 2">
    <name type="scientific">Hamadaea flava</name>
    <dbReference type="NCBI Taxonomy" id="1742688"/>
    <lineage>
        <taxon>Bacteria</taxon>
        <taxon>Bacillati</taxon>
        <taxon>Actinomycetota</taxon>
        <taxon>Actinomycetes</taxon>
        <taxon>Micromonosporales</taxon>
        <taxon>Micromonosporaceae</taxon>
        <taxon>Hamadaea</taxon>
    </lineage>
</organism>
<accession>A0ABV8LNK1</accession>